<name>A0A1W6UFI7_VIBAL</name>
<evidence type="ECO:0000313" key="1">
    <source>
        <dbReference type="EMBL" id="ARP21769.1"/>
    </source>
</evidence>
<dbReference type="AlphaFoldDB" id="A0A1W6UFI7"/>
<dbReference type="EMBL" id="CP017904">
    <property type="protein sequence ID" value="ARP21769.1"/>
    <property type="molecule type" value="Genomic_DNA"/>
</dbReference>
<proteinExistence type="predicted"/>
<reference evidence="1" key="1">
    <citation type="submission" date="2016-10" db="EMBL/GenBank/DDBJ databases">
        <title>The High Quality Genome of Vibrio alginolyticus K01M1.</title>
        <authorList>
            <person name="Wendling C."/>
            <person name="Chibani C.M."/>
            <person name="Hertel R."/>
            <person name="Sproer C."/>
            <person name="Bunk B."/>
            <person name="Overmann J."/>
            <person name="Roth O."/>
            <person name="Liesegang H."/>
        </authorList>
    </citation>
    <scope>NUCLEOTIDE SEQUENCE</scope>
    <source>
        <strain evidence="1">K05K4</strain>
        <plasmid evidence="1">pL289</plasmid>
    </source>
</reference>
<dbReference type="RefSeq" id="WP_025767434.1">
    <property type="nucleotide sequence ID" value="NZ_CP017893.1"/>
</dbReference>
<geneLocation type="plasmid" evidence="1">
    <name>pL289</name>
</geneLocation>
<sequence>MDNQVPFEQKMQQVNVVLQMMEPFYKIFEYQDLIKRLMSEGVMYMLLMSEMKLEMTDEFFEANMEFLETKRNTELAVDNYIKDVLTFIHAHKSKQSKGR</sequence>
<gene>
    <name evidence="1" type="ORF">K05K4_50670</name>
</gene>
<keyword evidence="1" id="KW-0614">Plasmid</keyword>
<organism evidence="1">
    <name type="scientific">Vibrio alginolyticus</name>
    <dbReference type="NCBI Taxonomy" id="663"/>
    <lineage>
        <taxon>Bacteria</taxon>
        <taxon>Pseudomonadati</taxon>
        <taxon>Pseudomonadota</taxon>
        <taxon>Gammaproteobacteria</taxon>
        <taxon>Vibrionales</taxon>
        <taxon>Vibrionaceae</taxon>
        <taxon>Vibrio</taxon>
    </lineage>
</organism>
<accession>A0A1W6UFI7</accession>
<protein>
    <submittedName>
        <fullName evidence="1">Uncharacterized protein</fullName>
    </submittedName>
</protein>